<evidence type="ECO:0000256" key="1">
    <source>
        <dbReference type="SAM" id="MobiDB-lite"/>
    </source>
</evidence>
<reference evidence="2 3" key="1">
    <citation type="submission" date="2014-02" db="EMBL/GenBank/DDBJ databases">
        <title>The genome sequence of Colletotrichum simmondsii CBS122122.</title>
        <authorList>
            <person name="Baroncelli R."/>
            <person name="Thon M.R."/>
        </authorList>
    </citation>
    <scope>NUCLEOTIDE SEQUENCE [LARGE SCALE GENOMIC DNA]</scope>
    <source>
        <strain evidence="2 3">CBS122122</strain>
    </source>
</reference>
<gene>
    <name evidence="2" type="ORF">CSIM01_10481</name>
</gene>
<comment type="caution">
    <text evidence="2">The sequence shown here is derived from an EMBL/GenBank/DDBJ whole genome shotgun (WGS) entry which is preliminary data.</text>
</comment>
<evidence type="ECO:0000313" key="2">
    <source>
        <dbReference type="EMBL" id="KXH38166.1"/>
    </source>
</evidence>
<accession>A0A135SQK7</accession>
<dbReference type="EMBL" id="JFBX01000470">
    <property type="protein sequence ID" value="KXH38166.1"/>
    <property type="molecule type" value="Genomic_DNA"/>
</dbReference>
<organism evidence="2 3">
    <name type="scientific">Colletotrichum simmondsii</name>
    <dbReference type="NCBI Taxonomy" id="703756"/>
    <lineage>
        <taxon>Eukaryota</taxon>
        <taxon>Fungi</taxon>
        <taxon>Dikarya</taxon>
        <taxon>Ascomycota</taxon>
        <taxon>Pezizomycotina</taxon>
        <taxon>Sordariomycetes</taxon>
        <taxon>Hypocreomycetidae</taxon>
        <taxon>Glomerellales</taxon>
        <taxon>Glomerellaceae</taxon>
        <taxon>Colletotrichum</taxon>
        <taxon>Colletotrichum acutatum species complex</taxon>
    </lineage>
</organism>
<proteinExistence type="predicted"/>
<dbReference type="Proteomes" id="UP000070328">
    <property type="component" value="Unassembled WGS sequence"/>
</dbReference>
<feature type="compositionally biased region" description="Basic and acidic residues" evidence="1">
    <location>
        <begin position="450"/>
        <end position="462"/>
    </location>
</feature>
<dbReference type="AlphaFoldDB" id="A0A135SQK7"/>
<sequence>MSESEDEKDLREVIYQDDTPFSGQRNLRHRWPKEIGPDDSGINCLMMLTRQFNVQLGAPAEWEASNPDRRAEEKANPVLKDAWKVAPLQTAESHRQLQLQLEKLGAGGMTAFADLEDSSLMSSTLWSRRRFALLRTVTSDGKTAWMEEEWEKDNRARFDVIVINNAENQRTGIDIPSAIRARCGVKDFVTPTTTLRRILARYPMYIRVRFTPSDSDTETLESLSTFVMELPYGLEIEGKSNRRYNLAATVRLRTAVPGDADCIRLFDEQGFNVVPDSEGFVYNDLSWEIGAAGHTYYLYYLACDKEWLATKETRAAHTRDFKRPGILSETWQKGFALMQAAMREVQLEAEQRKAASLDHTQAASEESIRPSLESGNDVAGGQSTQPSQRKNKRTAGHDATATPLNTKRPRRRALEEIRETPESPDRQEQSRPQPNGLDQTEHQSALVLGENERGLRLRHETFSPDLSTPRDTTAPGPVKQETEETSTSY</sequence>
<protein>
    <submittedName>
        <fullName evidence="2">Uncharacterized protein</fullName>
    </submittedName>
</protein>
<feature type="region of interest" description="Disordered" evidence="1">
    <location>
        <begin position="352"/>
        <end position="489"/>
    </location>
</feature>
<evidence type="ECO:0000313" key="3">
    <source>
        <dbReference type="Proteomes" id="UP000070328"/>
    </source>
</evidence>
<name>A0A135SQK7_9PEZI</name>
<keyword evidence="3" id="KW-1185">Reference proteome</keyword>
<feature type="compositionally biased region" description="Basic and acidic residues" evidence="1">
    <location>
        <begin position="412"/>
        <end position="429"/>
    </location>
</feature>